<evidence type="ECO:0000256" key="1">
    <source>
        <dbReference type="SAM" id="Coils"/>
    </source>
</evidence>
<organism evidence="2 3">
    <name type="scientific">Stentor coeruleus</name>
    <dbReference type="NCBI Taxonomy" id="5963"/>
    <lineage>
        <taxon>Eukaryota</taxon>
        <taxon>Sar</taxon>
        <taxon>Alveolata</taxon>
        <taxon>Ciliophora</taxon>
        <taxon>Postciliodesmatophora</taxon>
        <taxon>Heterotrichea</taxon>
        <taxon>Heterotrichida</taxon>
        <taxon>Stentoridae</taxon>
        <taxon>Stentor</taxon>
    </lineage>
</organism>
<gene>
    <name evidence="2" type="ORF">SteCoe_32821</name>
</gene>
<protein>
    <submittedName>
        <fullName evidence="2">Uncharacterized protein</fullName>
    </submittedName>
</protein>
<evidence type="ECO:0000313" key="2">
    <source>
        <dbReference type="EMBL" id="OMJ69447.1"/>
    </source>
</evidence>
<dbReference type="Proteomes" id="UP000187209">
    <property type="component" value="Unassembled WGS sequence"/>
</dbReference>
<name>A0A1R2AY80_9CILI</name>
<comment type="caution">
    <text evidence="2">The sequence shown here is derived from an EMBL/GenBank/DDBJ whole genome shotgun (WGS) entry which is preliminary data.</text>
</comment>
<evidence type="ECO:0000313" key="3">
    <source>
        <dbReference type="Proteomes" id="UP000187209"/>
    </source>
</evidence>
<keyword evidence="1" id="KW-0175">Coiled coil</keyword>
<sequence>MFKKPEKDVLQDINFIGSFNVITKRAKIISYIWSQDLYAIQNTDIPQEVYNHFNPITINLCKLGNPVRLSPLDPAFGGQATKSKIEHLLIQKESTKDDHIRSQGGKLMEIDIKLSKKNEEIKKLQNSISFTNIKSKYKTEAIPFKVGTLATTRGYLKKHLMPSVEDHPAIHLPSPLLERKKFKESESLAHINSQSNVEDIPIKLEVPATSRNYLKKQANSKSTRILLPKILKS</sequence>
<dbReference type="AlphaFoldDB" id="A0A1R2AY80"/>
<reference evidence="2 3" key="1">
    <citation type="submission" date="2016-11" db="EMBL/GenBank/DDBJ databases">
        <title>The macronuclear genome of Stentor coeruleus: a giant cell with tiny introns.</title>
        <authorList>
            <person name="Slabodnick M."/>
            <person name="Ruby J.G."/>
            <person name="Reiff S.B."/>
            <person name="Swart E.C."/>
            <person name="Gosai S."/>
            <person name="Prabakaran S."/>
            <person name="Witkowska E."/>
            <person name="Larue G.E."/>
            <person name="Fisher S."/>
            <person name="Freeman R.M."/>
            <person name="Gunawardena J."/>
            <person name="Chu W."/>
            <person name="Stover N.A."/>
            <person name="Gregory B.D."/>
            <person name="Nowacki M."/>
            <person name="Derisi J."/>
            <person name="Roy S.W."/>
            <person name="Marshall W.F."/>
            <person name="Sood P."/>
        </authorList>
    </citation>
    <scope>NUCLEOTIDE SEQUENCE [LARGE SCALE GENOMIC DNA]</scope>
    <source>
        <strain evidence="2">WM001</strain>
    </source>
</reference>
<keyword evidence="3" id="KW-1185">Reference proteome</keyword>
<accession>A0A1R2AY80</accession>
<proteinExistence type="predicted"/>
<feature type="coiled-coil region" evidence="1">
    <location>
        <begin position="107"/>
        <end position="134"/>
    </location>
</feature>
<dbReference type="EMBL" id="MPUH01001197">
    <property type="protein sequence ID" value="OMJ69447.1"/>
    <property type="molecule type" value="Genomic_DNA"/>
</dbReference>